<accession>A0ABZ0Y3M7</accession>
<feature type="transmembrane region" description="Helical" evidence="4">
    <location>
        <begin position="55"/>
        <end position="75"/>
    </location>
</feature>
<keyword evidence="1 4" id="KW-0812">Transmembrane</keyword>
<feature type="transmembrane region" description="Helical" evidence="4">
    <location>
        <begin position="328"/>
        <end position="350"/>
    </location>
</feature>
<dbReference type="PANTHER" id="PTHR23539">
    <property type="entry name" value="MFS TRANSPORTER"/>
    <property type="match status" value="1"/>
</dbReference>
<keyword evidence="2 4" id="KW-1133">Transmembrane helix</keyword>
<feature type="domain" description="Major facilitator superfamily (MFS) profile" evidence="5">
    <location>
        <begin position="230"/>
        <end position="428"/>
    </location>
</feature>
<dbReference type="Proteomes" id="UP001326110">
    <property type="component" value="Chromosome"/>
</dbReference>
<evidence type="ECO:0000256" key="3">
    <source>
        <dbReference type="ARBA" id="ARBA00023136"/>
    </source>
</evidence>
<evidence type="ECO:0000256" key="4">
    <source>
        <dbReference type="SAM" id="Phobius"/>
    </source>
</evidence>
<dbReference type="InterPro" id="IPR011701">
    <property type="entry name" value="MFS"/>
</dbReference>
<evidence type="ECO:0000313" key="6">
    <source>
        <dbReference type="EMBL" id="WQH06640.1"/>
    </source>
</evidence>
<proteinExistence type="predicted"/>
<keyword evidence="7" id="KW-1185">Reference proteome</keyword>
<dbReference type="InterPro" id="IPR020846">
    <property type="entry name" value="MFS_dom"/>
</dbReference>
<reference evidence="6 7" key="1">
    <citation type="submission" date="2023-11" db="EMBL/GenBank/DDBJ databases">
        <title>MicrobeMod: A computational toolkit for identifying prokaryotic methylation and restriction-modification with nanopore sequencing.</title>
        <authorList>
            <person name="Crits-Christoph A."/>
            <person name="Kang S.C."/>
            <person name="Lee H."/>
            <person name="Ostrov N."/>
        </authorList>
    </citation>
    <scope>NUCLEOTIDE SEQUENCE [LARGE SCALE GENOMIC DNA]</scope>
    <source>
        <strain evidence="6 7">ATCC 25935</strain>
    </source>
</reference>
<dbReference type="GeneID" id="43162508"/>
<feature type="transmembrane region" description="Helical" evidence="4">
    <location>
        <begin position="303"/>
        <end position="322"/>
    </location>
</feature>
<feature type="transmembrane region" description="Helical" evidence="4">
    <location>
        <begin position="111"/>
        <end position="138"/>
    </location>
</feature>
<sequence length="428" mass="44150">MSAVPAVIGARPAGPTAATLWALALLNFFLADARDGLGPFLDAFLTTKGWQPLDLGMLATIGGAIGLAAGVPAGAFADRTRNKRMMIVVPIAVITAMSFLCIAWPQKGLVFVTQALAALAGVLIAPALTSITLGVVGPRHFGRQLGRNEAWNHAGNVVLLGGTWGASAWFGLPGVAGLMLMTTMAAIMATVAIAPASIDHAAARGLAPAGPTAVQQASGVPAEAATPSWRVLATNQSLLLLSVALLLFHFGNAPLARLIAQQFALQMQRPFETTAVITMVSQLSALAAALAAQRIIRRDWVRAAAVLAVLSLPLRGVLAWSFSDFAMIYPVQLLDGLGVGLLGILTPFLVERLTRGSGHFNMALAAVMVVQGVGAASSNVVAGYLVAHYGYPVTYLLHGSFALLALAALLPALAGARDKSQASCGLPH</sequence>
<dbReference type="PROSITE" id="PS50850">
    <property type="entry name" value="MFS"/>
    <property type="match status" value="1"/>
</dbReference>
<feature type="transmembrane region" description="Helical" evidence="4">
    <location>
        <begin position="150"/>
        <end position="172"/>
    </location>
</feature>
<dbReference type="Gene3D" id="1.20.1250.20">
    <property type="entry name" value="MFS general substrate transporter like domains"/>
    <property type="match status" value="2"/>
</dbReference>
<feature type="transmembrane region" description="Helical" evidence="4">
    <location>
        <begin position="87"/>
        <end position="105"/>
    </location>
</feature>
<name>A0ABZ0Y3M7_9BURK</name>
<gene>
    <name evidence="6" type="ORF">SR858_10050</name>
</gene>
<dbReference type="Pfam" id="PF07690">
    <property type="entry name" value="MFS_1"/>
    <property type="match status" value="1"/>
</dbReference>
<dbReference type="RefSeq" id="WP_019920645.1">
    <property type="nucleotide sequence ID" value="NZ_CP140152.1"/>
</dbReference>
<evidence type="ECO:0000256" key="2">
    <source>
        <dbReference type="ARBA" id="ARBA00022989"/>
    </source>
</evidence>
<dbReference type="EMBL" id="CP140152">
    <property type="protein sequence ID" value="WQH06640.1"/>
    <property type="molecule type" value="Genomic_DNA"/>
</dbReference>
<evidence type="ECO:0000313" key="7">
    <source>
        <dbReference type="Proteomes" id="UP001326110"/>
    </source>
</evidence>
<feature type="transmembrane region" description="Helical" evidence="4">
    <location>
        <begin position="178"/>
        <end position="198"/>
    </location>
</feature>
<evidence type="ECO:0000259" key="5">
    <source>
        <dbReference type="PROSITE" id="PS50850"/>
    </source>
</evidence>
<evidence type="ECO:0000256" key="1">
    <source>
        <dbReference type="ARBA" id="ARBA00022692"/>
    </source>
</evidence>
<keyword evidence="3 4" id="KW-0472">Membrane</keyword>
<feature type="transmembrane region" description="Helical" evidence="4">
    <location>
        <begin position="238"/>
        <end position="259"/>
    </location>
</feature>
<organism evidence="6 7">
    <name type="scientific">Duganella zoogloeoides</name>
    <dbReference type="NCBI Taxonomy" id="75659"/>
    <lineage>
        <taxon>Bacteria</taxon>
        <taxon>Pseudomonadati</taxon>
        <taxon>Pseudomonadota</taxon>
        <taxon>Betaproteobacteria</taxon>
        <taxon>Burkholderiales</taxon>
        <taxon>Oxalobacteraceae</taxon>
        <taxon>Telluria group</taxon>
        <taxon>Duganella</taxon>
    </lineage>
</organism>
<dbReference type="SUPFAM" id="SSF103473">
    <property type="entry name" value="MFS general substrate transporter"/>
    <property type="match status" value="1"/>
</dbReference>
<dbReference type="PANTHER" id="PTHR23539:SF1">
    <property type="entry name" value="MAJOR FACILITATOR SUPERFAMILY (MFS) PROFILE DOMAIN-CONTAINING PROTEIN"/>
    <property type="match status" value="1"/>
</dbReference>
<protein>
    <submittedName>
        <fullName evidence="6">MFS transporter</fullName>
    </submittedName>
</protein>
<dbReference type="InterPro" id="IPR036259">
    <property type="entry name" value="MFS_trans_sf"/>
</dbReference>
<dbReference type="CDD" id="cd06174">
    <property type="entry name" value="MFS"/>
    <property type="match status" value="1"/>
</dbReference>
<feature type="transmembrane region" description="Helical" evidence="4">
    <location>
        <begin position="271"/>
        <end position="291"/>
    </location>
</feature>
<feature type="transmembrane region" description="Helical" evidence="4">
    <location>
        <begin position="362"/>
        <end position="387"/>
    </location>
</feature>
<feature type="transmembrane region" description="Helical" evidence="4">
    <location>
        <begin position="393"/>
        <end position="413"/>
    </location>
</feature>